<evidence type="ECO:0000256" key="4">
    <source>
        <dbReference type="ARBA" id="ARBA00022692"/>
    </source>
</evidence>
<dbReference type="CDD" id="cd12914">
    <property type="entry name" value="PDC1_DGC_like"/>
    <property type="match status" value="1"/>
</dbReference>
<dbReference type="PANTHER" id="PTHR45138">
    <property type="entry name" value="REGULATORY COMPONENTS OF SENSORY TRANSDUCTION SYSTEM"/>
    <property type="match status" value="1"/>
</dbReference>
<evidence type="ECO:0000256" key="1">
    <source>
        <dbReference type="ARBA" id="ARBA00004651"/>
    </source>
</evidence>
<proteinExistence type="predicted"/>
<comment type="subcellular location">
    <subcellularLocation>
        <location evidence="1">Cell membrane</location>
        <topology evidence="1">Multi-pass membrane protein</topology>
    </subcellularLocation>
</comment>
<dbReference type="GO" id="GO:0052621">
    <property type="term" value="F:diguanylate cyclase activity"/>
    <property type="evidence" value="ECO:0007669"/>
    <property type="project" value="UniProtKB-EC"/>
</dbReference>
<keyword evidence="11" id="KW-0548">Nucleotidyltransferase</keyword>
<keyword evidence="8" id="KW-0175">Coiled coil</keyword>
<dbReference type="Pfam" id="PF00990">
    <property type="entry name" value="GGDEF"/>
    <property type="match status" value="1"/>
</dbReference>
<dbReference type="PROSITE" id="PS50887">
    <property type="entry name" value="GGDEF"/>
    <property type="match status" value="1"/>
</dbReference>
<evidence type="ECO:0000259" key="10">
    <source>
        <dbReference type="PROSITE" id="PS50887"/>
    </source>
</evidence>
<dbReference type="SUPFAM" id="SSF55073">
    <property type="entry name" value="Nucleotide cyclase"/>
    <property type="match status" value="1"/>
</dbReference>
<dbReference type="SMART" id="SM00267">
    <property type="entry name" value="GGDEF"/>
    <property type="match status" value="1"/>
</dbReference>
<dbReference type="Proteomes" id="UP001596379">
    <property type="component" value="Unassembled WGS sequence"/>
</dbReference>
<keyword evidence="5 9" id="KW-1133">Transmembrane helix</keyword>
<evidence type="ECO:0000256" key="2">
    <source>
        <dbReference type="ARBA" id="ARBA00012528"/>
    </source>
</evidence>
<reference evidence="12" key="1">
    <citation type="journal article" date="2019" name="Int. J. Syst. Evol. Microbiol.">
        <title>The Global Catalogue of Microorganisms (GCM) 10K type strain sequencing project: providing services to taxonomists for standard genome sequencing and annotation.</title>
        <authorList>
            <consortium name="The Broad Institute Genomics Platform"/>
            <consortium name="The Broad Institute Genome Sequencing Center for Infectious Disease"/>
            <person name="Wu L."/>
            <person name="Ma J."/>
        </authorList>
    </citation>
    <scope>NUCLEOTIDE SEQUENCE [LARGE SCALE GENOMIC DNA]</scope>
    <source>
        <strain evidence="12">CCUG 36956</strain>
    </source>
</reference>
<dbReference type="InterPro" id="IPR029151">
    <property type="entry name" value="Sensor-like_sf"/>
</dbReference>
<dbReference type="CDD" id="cd01949">
    <property type="entry name" value="GGDEF"/>
    <property type="match status" value="1"/>
</dbReference>
<dbReference type="NCBIfam" id="TIGR00254">
    <property type="entry name" value="GGDEF"/>
    <property type="match status" value="1"/>
</dbReference>
<dbReference type="Pfam" id="PF02743">
    <property type="entry name" value="dCache_1"/>
    <property type="match status" value="1"/>
</dbReference>
<dbReference type="InterPro" id="IPR000160">
    <property type="entry name" value="GGDEF_dom"/>
</dbReference>
<dbReference type="InterPro" id="IPR050469">
    <property type="entry name" value="Diguanylate_Cyclase"/>
</dbReference>
<evidence type="ECO:0000313" key="11">
    <source>
        <dbReference type="EMBL" id="MFC7298319.1"/>
    </source>
</evidence>
<name>A0ABW2J4A6_9BURK</name>
<feature type="transmembrane region" description="Helical" evidence="9">
    <location>
        <begin position="46"/>
        <end position="67"/>
    </location>
</feature>
<dbReference type="EMBL" id="JBHTCC010000001">
    <property type="protein sequence ID" value="MFC7298319.1"/>
    <property type="molecule type" value="Genomic_DNA"/>
</dbReference>
<comment type="caution">
    <text evidence="11">The sequence shown here is derived from an EMBL/GenBank/DDBJ whole genome shotgun (WGS) entry which is preliminary data.</text>
</comment>
<feature type="transmembrane region" description="Helical" evidence="9">
    <location>
        <begin position="327"/>
        <end position="346"/>
    </location>
</feature>
<dbReference type="Gene3D" id="3.30.70.270">
    <property type="match status" value="1"/>
</dbReference>
<keyword evidence="6 9" id="KW-0472">Membrane</keyword>
<evidence type="ECO:0000256" key="7">
    <source>
        <dbReference type="ARBA" id="ARBA00034247"/>
    </source>
</evidence>
<evidence type="ECO:0000313" key="12">
    <source>
        <dbReference type="Proteomes" id="UP001596379"/>
    </source>
</evidence>
<dbReference type="InterPro" id="IPR043128">
    <property type="entry name" value="Rev_trsase/Diguanyl_cyclase"/>
</dbReference>
<dbReference type="RefSeq" id="WP_382233432.1">
    <property type="nucleotide sequence ID" value="NZ_JBHTCC010000001.1"/>
</dbReference>
<sequence length="541" mass="60264">MFPKIANQILVVDEALQSINVIRQHQSIDLIKFFKFLSFFSKERSIVAGMVVFLLLITLSLASIVAWTSWQEHEKERSLAEATTSNLARALAQHASDSIQSTDNIVVSLINSVERTNKDRAPLRDLNPFLSQFVAELPILQAISILDEQGNTLASSEAALSKNINFNDREYFQHHKNTDDRKPYIGPAIHSKTTGELILTVSRRLNNPSGNFAGVVIAALRLDYFQYFYAELNIGHSGVIFVANDEGILLVRYPFVESALGSSIANGKVFDAYRNKGPVASVMVQSMIDQKNRLYSYHHLETYPLLIAVGIGQEELFSPWREKTFRLIVICGFLLILLSLFGTYLIRQINKRQTSESELQRAKLELESLNAELEKLASEDSLTGLCNRRKFDTTLKQEYVRAIRNRTSLALIMIDVDKFKQYNDIYGHPAGDDCLARIGTALKKMPSRSADLIARYGGEELIILLPETDIHGAENIAERARTIIESLAIPHSGNQPGVVTISAGVAALKPVLADPNPIGFLRAADEALYSAKAQGRNCVSR</sequence>
<dbReference type="InterPro" id="IPR029787">
    <property type="entry name" value="Nucleotide_cyclase"/>
</dbReference>
<comment type="catalytic activity">
    <reaction evidence="7">
        <text>2 GTP = 3',3'-c-di-GMP + 2 diphosphate</text>
        <dbReference type="Rhea" id="RHEA:24898"/>
        <dbReference type="ChEBI" id="CHEBI:33019"/>
        <dbReference type="ChEBI" id="CHEBI:37565"/>
        <dbReference type="ChEBI" id="CHEBI:58805"/>
        <dbReference type="EC" id="2.7.7.65"/>
    </reaction>
</comment>
<accession>A0ABW2J4A6</accession>
<dbReference type="EC" id="2.7.7.65" evidence="2"/>
<keyword evidence="4 9" id="KW-0812">Transmembrane</keyword>
<feature type="domain" description="GGDEF" evidence="10">
    <location>
        <begin position="407"/>
        <end position="541"/>
    </location>
</feature>
<dbReference type="SUPFAM" id="SSF103190">
    <property type="entry name" value="Sensory domain-like"/>
    <property type="match status" value="1"/>
</dbReference>
<evidence type="ECO:0000256" key="3">
    <source>
        <dbReference type="ARBA" id="ARBA00022475"/>
    </source>
</evidence>
<dbReference type="Gene3D" id="3.30.450.20">
    <property type="entry name" value="PAS domain"/>
    <property type="match status" value="2"/>
</dbReference>
<organism evidence="11 12">
    <name type="scientific">Herminiimonas aquatilis</name>
    <dbReference type="NCBI Taxonomy" id="345342"/>
    <lineage>
        <taxon>Bacteria</taxon>
        <taxon>Pseudomonadati</taxon>
        <taxon>Pseudomonadota</taxon>
        <taxon>Betaproteobacteria</taxon>
        <taxon>Burkholderiales</taxon>
        <taxon>Oxalobacteraceae</taxon>
        <taxon>Herminiimonas</taxon>
    </lineage>
</organism>
<keyword evidence="12" id="KW-1185">Reference proteome</keyword>
<evidence type="ECO:0000256" key="6">
    <source>
        <dbReference type="ARBA" id="ARBA00023136"/>
    </source>
</evidence>
<gene>
    <name evidence="11" type="ORF">ACFQO0_07705</name>
</gene>
<evidence type="ECO:0000256" key="8">
    <source>
        <dbReference type="SAM" id="Coils"/>
    </source>
</evidence>
<evidence type="ECO:0000256" key="5">
    <source>
        <dbReference type="ARBA" id="ARBA00022989"/>
    </source>
</evidence>
<dbReference type="CDD" id="cd12915">
    <property type="entry name" value="PDC2_DGC_like"/>
    <property type="match status" value="1"/>
</dbReference>
<protein>
    <recommendedName>
        <fullName evidence="2">diguanylate cyclase</fullName>
        <ecNumber evidence="2">2.7.7.65</ecNumber>
    </recommendedName>
</protein>
<evidence type="ECO:0000256" key="9">
    <source>
        <dbReference type="SAM" id="Phobius"/>
    </source>
</evidence>
<feature type="coiled-coil region" evidence="8">
    <location>
        <begin position="352"/>
        <end position="379"/>
    </location>
</feature>
<dbReference type="PANTHER" id="PTHR45138:SF9">
    <property type="entry name" value="DIGUANYLATE CYCLASE DGCM-RELATED"/>
    <property type="match status" value="1"/>
</dbReference>
<dbReference type="InterPro" id="IPR033479">
    <property type="entry name" value="dCache_1"/>
</dbReference>
<keyword evidence="11" id="KW-0808">Transferase</keyword>
<keyword evidence="3" id="KW-1003">Cell membrane</keyword>